<organism evidence="2 3">
    <name type="scientific">Candidatus Magasanikbacteria bacterium RIFCSPLOWO2_01_FULL_40_15</name>
    <dbReference type="NCBI Taxonomy" id="1798686"/>
    <lineage>
        <taxon>Bacteria</taxon>
        <taxon>Candidatus Magasanikiibacteriota</taxon>
    </lineage>
</organism>
<accession>A0A1F6N0F8</accession>
<reference evidence="2 3" key="1">
    <citation type="journal article" date="2016" name="Nat. Commun.">
        <title>Thousands of microbial genomes shed light on interconnected biogeochemical processes in an aquifer system.</title>
        <authorList>
            <person name="Anantharaman K."/>
            <person name="Brown C.T."/>
            <person name="Hug L.A."/>
            <person name="Sharon I."/>
            <person name="Castelle C.J."/>
            <person name="Probst A.J."/>
            <person name="Thomas B.C."/>
            <person name="Singh A."/>
            <person name="Wilkins M.J."/>
            <person name="Karaoz U."/>
            <person name="Brodie E.L."/>
            <person name="Williams K.H."/>
            <person name="Hubbard S.S."/>
            <person name="Banfield J.F."/>
        </authorList>
    </citation>
    <scope>NUCLEOTIDE SEQUENCE [LARGE SCALE GENOMIC DNA]</scope>
</reference>
<protein>
    <submittedName>
        <fullName evidence="2">Uncharacterized protein</fullName>
    </submittedName>
</protein>
<feature type="compositionally biased region" description="Polar residues" evidence="1">
    <location>
        <begin position="41"/>
        <end position="51"/>
    </location>
</feature>
<comment type="caution">
    <text evidence="2">The sequence shown here is derived from an EMBL/GenBank/DDBJ whole genome shotgun (WGS) entry which is preliminary data.</text>
</comment>
<gene>
    <name evidence="2" type="ORF">A2983_01765</name>
</gene>
<evidence type="ECO:0000313" key="3">
    <source>
        <dbReference type="Proteomes" id="UP000177040"/>
    </source>
</evidence>
<evidence type="ECO:0000256" key="1">
    <source>
        <dbReference type="SAM" id="MobiDB-lite"/>
    </source>
</evidence>
<dbReference type="Proteomes" id="UP000177040">
    <property type="component" value="Unassembled WGS sequence"/>
</dbReference>
<dbReference type="EMBL" id="MFQH01000024">
    <property type="protein sequence ID" value="OGH77409.1"/>
    <property type="molecule type" value="Genomic_DNA"/>
</dbReference>
<dbReference type="AlphaFoldDB" id="A0A1F6N0F8"/>
<evidence type="ECO:0000313" key="2">
    <source>
        <dbReference type="EMBL" id="OGH77409.1"/>
    </source>
</evidence>
<sequence>MSEFESLRSGLAPDVFRVAGDENETPEPSASSKPDKKKSTELTPEQTDFQQEVQSFIDSRKRLLASFAKDISRS</sequence>
<name>A0A1F6N0F8_9BACT</name>
<feature type="region of interest" description="Disordered" evidence="1">
    <location>
        <begin position="1"/>
        <end position="51"/>
    </location>
</feature>
<proteinExistence type="predicted"/>